<evidence type="ECO:0000313" key="2">
    <source>
        <dbReference type="Proteomes" id="UP001055072"/>
    </source>
</evidence>
<reference evidence="1" key="1">
    <citation type="journal article" date="2021" name="Environ. Microbiol.">
        <title>Gene family expansions and transcriptome signatures uncover fungal adaptations to wood decay.</title>
        <authorList>
            <person name="Hage H."/>
            <person name="Miyauchi S."/>
            <person name="Viragh M."/>
            <person name="Drula E."/>
            <person name="Min B."/>
            <person name="Chaduli D."/>
            <person name="Navarro D."/>
            <person name="Favel A."/>
            <person name="Norest M."/>
            <person name="Lesage-Meessen L."/>
            <person name="Balint B."/>
            <person name="Merenyi Z."/>
            <person name="de Eugenio L."/>
            <person name="Morin E."/>
            <person name="Martinez A.T."/>
            <person name="Baldrian P."/>
            <person name="Stursova M."/>
            <person name="Martinez M.J."/>
            <person name="Novotny C."/>
            <person name="Magnuson J.K."/>
            <person name="Spatafora J.W."/>
            <person name="Maurice S."/>
            <person name="Pangilinan J."/>
            <person name="Andreopoulos W."/>
            <person name="LaButti K."/>
            <person name="Hundley H."/>
            <person name="Na H."/>
            <person name="Kuo A."/>
            <person name="Barry K."/>
            <person name="Lipzen A."/>
            <person name="Henrissat B."/>
            <person name="Riley R."/>
            <person name="Ahrendt S."/>
            <person name="Nagy L.G."/>
            <person name="Grigoriev I.V."/>
            <person name="Martin F."/>
            <person name="Rosso M.N."/>
        </authorList>
    </citation>
    <scope>NUCLEOTIDE SEQUENCE</scope>
    <source>
        <strain evidence="1">CBS 384.51</strain>
    </source>
</reference>
<sequence length="313" mass="34390">MTEGLSVEIWSQIFFEACVDGGCTACALSEVSRYFRDAVLSVQLDNVVLIGQSRMIHFAALLRKREGNPCHRCVRHLFLSNSGQPSKTPYVDKDAYATATGYVLSMVSPNLVTLTSTLPLGKVGKDNILHFPFPKLRELTVHCPIIDTPPDRKEGPKPSLPSLRYLHILSTGGNSYIYTQHAPVLTHLRLSTLASVSLQLYEAISFAVRPGKQNTDGASSKSLLPPSPFKLSPTVTKILVHFSPSRLAFRNGSFLINGDPMNNALQELDGGEKLVFLDSGRGMTSSDFLAQGTERKDWEERMVGKLGCWAEPP</sequence>
<accession>A0ACB8TYN7</accession>
<gene>
    <name evidence="1" type="ORF">BDY19DRAFT_956087</name>
</gene>
<organism evidence="1 2">
    <name type="scientific">Irpex rosettiformis</name>
    <dbReference type="NCBI Taxonomy" id="378272"/>
    <lineage>
        <taxon>Eukaryota</taxon>
        <taxon>Fungi</taxon>
        <taxon>Dikarya</taxon>
        <taxon>Basidiomycota</taxon>
        <taxon>Agaricomycotina</taxon>
        <taxon>Agaricomycetes</taxon>
        <taxon>Polyporales</taxon>
        <taxon>Irpicaceae</taxon>
        <taxon>Irpex</taxon>
    </lineage>
</organism>
<keyword evidence="2" id="KW-1185">Reference proteome</keyword>
<protein>
    <submittedName>
        <fullName evidence="1">Uncharacterized protein</fullName>
    </submittedName>
</protein>
<dbReference type="Proteomes" id="UP001055072">
    <property type="component" value="Unassembled WGS sequence"/>
</dbReference>
<comment type="caution">
    <text evidence="1">The sequence shown here is derived from an EMBL/GenBank/DDBJ whole genome shotgun (WGS) entry which is preliminary data.</text>
</comment>
<proteinExistence type="predicted"/>
<evidence type="ECO:0000313" key="1">
    <source>
        <dbReference type="EMBL" id="KAI0087110.1"/>
    </source>
</evidence>
<name>A0ACB8TYN7_9APHY</name>
<dbReference type="EMBL" id="MU274919">
    <property type="protein sequence ID" value="KAI0087110.1"/>
    <property type="molecule type" value="Genomic_DNA"/>
</dbReference>